<evidence type="ECO:0000256" key="1">
    <source>
        <dbReference type="ARBA" id="ARBA00022722"/>
    </source>
</evidence>
<evidence type="ECO:0000256" key="2">
    <source>
        <dbReference type="ARBA" id="ARBA00022801"/>
    </source>
</evidence>
<evidence type="ECO:0000256" key="3">
    <source>
        <dbReference type="ARBA" id="ARBA00022839"/>
    </source>
</evidence>
<dbReference type="CDD" id="cd06127">
    <property type="entry name" value="DEDDh"/>
    <property type="match status" value="1"/>
</dbReference>
<dbReference type="RefSeq" id="WP_204078325.1">
    <property type="nucleotide sequence ID" value="NZ_BAABHI010000081.1"/>
</dbReference>
<dbReference type="Pfam" id="PF00929">
    <property type="entry name" value="RNase_T"/>
    <property type="match status" value="1"/>
</dbReference>
<keyword evidence="3" id="KW-0269">Exonuclease</keyword>
<protein>
    <recommendedName>
        <fullName evidence="4">Exonuclease domain-containing protein</fullName>
    </recommendedName>
</protein>
<feature type="domain" description="Exonuclease" evidence="4">
    <location>
        <begin position="9"/>
        <end position="173"/>
    </location>
</feature>
<reference evidence="5 6" key="1">
    <citation type="submission" date="2021-01" db="EMBL/GenBank/DDBJ databases">
        <title>Whole genome shotgun sequence of Planotetraspora phitsanulokensis NBRC 104273.</title>
        <authorList>
            <person name="Komaki H."/>
            <person name="Tamura T."/>
        </authorList>
    </citation>
    <scope>NUCLEOTIDE SEQUENCE [LARGE SCALE GENOMIC DNA]</scope>
    <source>
        <strain evidence="5 6">NBRC 104273</strain>
    </source>
</reference>
<dbReference type="Gene3D" id="3.30.420.10">
    <property type="entry name" value="Ribonuclease H-like superfamily/Ribonuclease H"/>
    <property type="match status" value="1"/>
</dbReference>
<gene>
    <name evidence="5" type="ORF">Pph01_79160</name>
</gene>
<dbReference type="SUPFAM" id="SSF53098">
    <property type="entry name" value="Ribonuclease H-like"/>
    <property type="match status" value="1"/>
</dbReference>
<evidence type="ECO:0000259" key="4">
    <source>
        <dbReference type="SMART" id="SM00479"/>
    </source>
</evidence>
<dbReference type="PANTHER" id="PTHR30231:SF4">
    <property type="entry name" value="PROTEIN NEN2"/>
    <property type="match status" value="1"/>
</dbReference>
<dbReference type="PANTHER" id="PTHR30231">
    <property type="entry name" value="DNA POLYMERASE III SUBUNIT EPSILON"/>
    <property type="match status" value="1"/>
</dbReference>
<dbReference type="GO" id="GO:0003676">
    <property type="term" value="F:nucleic acid binding"/>
    <property type="evidence" value="ECO:0007669"/>
    <property type="project" value="InterPro"/>
</dbReference>
<dbReference type="GO" id="GO:0008408">
    <property type="term" value="F:3'-5' exonuclease activity"/>
    <property type="evidence" value="ECO:0007669"/>
    <property type="project" value="TreeGrafter"/>
</dbReference>
<name>A0A8J3UCF5_9ACTN</name>
<dbReference type="InterPro" id="IPR013520">
    <property type="entry name" value="Ribonucl_H"/>
</dbReference>
<sequence length="196" mass="21171">MNLTTWPRRVLVVDVEGNGAQPPDLIEVAAVHVAGADIGAARQWLIRPPAPIHQRVTRIHGITNADVANAPLWEEVADDIRETLTGAWLVAHNATVEHGTLTRHLPEWKPEGVIDTLRAARAVYSGPSGYGLDALIQHTGIDVSGIPGQRHRAAYDATATAMLLLDIAAHFRTWEELAKAATPPGIPAPIQEDALW</sequence>
<dbReference type="AlphaFoldDB" id="A0A8J3UCF5"/>
<dbReference type="EMBL" id="BOOP01000048">
    <property type="protein sequence ID" value="GII42913.1"/>
    <property type="molecule type" value="Genomic_DNA"/>
</dbReference>
<dbReference type="SMART" id="SM00479">
    <property type="entry name" value="EXOIII"/>
    <property type="match status" value="1"/>
</dbReference>
<accession>A0A8J3UCF5</accession>
<dbReference type="InterPro" id="IPR012337">
    <property type="entry name" value="RNaseH-like_sf"/>
</dbReference>
<keyword evidence="2" id="KW-0378">Hydrolase</keyword>
<evidence type="ECO:0000313" key="6">
    <source>
        <dbReference type="Proteomes" id="UP000622547"/>
    </source>
</evidence>
<dbReference type="InterPro" id="IPR036397">
    <property type="entry name" value="RNaseH_sf"/>
</dbReference>
<dbReference type="Proteomes" id="UP000622547">
    <property type="component" value="Unassembled WGS sequence"/>
</dbReference>
<evidence type="ECO:0000313" key="5">
    <source>
        <dbReference type="EMBL" id="GII42913.1"/>
    </source>
</evidence>
<keyword evidence="1" id="KW-0540">Nuclease</keyword>
<comment type="caution">
    <text evidence="5">The sequence shown here is derived from an EMBL/GenBank/DDBJ whole genome shotgun (WGS) entry which is preliminary data.</text>
</comment>
<keyword evidence="6" id="KW-1185">Reference proteome</keyword>
<organism evidence="5 6">
    <name type="scientific">Planotetraspora phitsanulokensis</name>
    <dbReference type="NCBI Taxonomy" id="575192"/>
    <lineage>
        <taxon>Bacteria</taxon>
        <taxon>Bacillati</taxon>
        <taxon>Actinomycetota</taxon>
        <taxon>Actinomycetes</taxon>
        <taxon>Streptosporangiales</taxon>
        <taxon>Streptosporangiaceae</taxon>
        <taxon>Planotetraspora</taxon>
    </lineage>
</organism>
<proteinExistence type="predicted"/>